<feature type="compositionally biased region" description="Polar residues" evidence="1">
    <location>
        <begin position="184"/>
        <end position="201"/>
    </location>
</feature>
<dbReference type="Proteomes" id="UP001157418">
    <property type="component" value="Unassembled WGS sequence"/>
</dbReference>
<reference evidence="2 3" key="1">
    <citation type="submission" date="2022-01" db="EMBL/GenBank/DDBJ databases">
        <authorList>
            <person name="Xiong W."/>
            <person name="Schranz E."/>
        </authorList>
    </citation>
    <scope>NUCLEOTIDE SEQUENCE [LARGE SCALE GENOMIC DNA]</scope>
</reference>
<evidence type="ECO:0000256" key="1">
    <source>
        <dbReference type="SAM" id="MobiDB-lite"/>
    </source>
</evidence>
<name>A0AAU9N0U6_9ASTR</name>
<proteinExistence type="predicted"/>
<accession>A0AAU9N0U6</accession>
<evidence type="ECO:0000313" key="3">
    <source>
        <dbReference type="Proteomes" id="UP001157418"/>
    </source>
</evidence>
<organism evidence="2 3">
    <name type="scientific">Lactuca virosa</name>
    <dbReference type="NCBI Taxonomy" id="75947"/>
    <lineage>
        <taxon>Eukaryota</taxon>
        <taxon>Viridiplantae</taxon>
        <taxon>Streptophyta</taxon>
        <taxon>Embryophyta</taxon>
        <taxon>Tracheophyta</taxon>
        <taxon>Spermatophyta</taxon>
        <taxon>Magnoliopsida</taxon>
        <taxon>eudicotyledons</taxon>
        <taxon>Gunneridae</taxon>
        <taxon>Pentapetalae</taxon>
        <taxon>asterids</taxon>
        <taxon>campanulids</taxon>
        <taxon>Asterales</taxon>
        <taxon>Asteraceae</taxon>
        <taxon>Cichorioideae</taxon>
        <taxon>Cichorieae</taxon>
        <taxon>Lactucinae</taxon>
        <taxon>Lactuca</taxon>
    </lineage>
</organism>
<evidence type="ECO:0000313" key="2">
    <source>
        <dbReference type="EMBL" id="CAH1426508.1"/>
    </source>
</evidence>
<comment type="caution">
    <text evidence="2">The sequence shown here is derived from an EMBL/GenBank/DDBJ whole genome shotgun (WGS) entry which is preliminary data.</text>
</comment>
<dbReference type="AlphaFoldDB" id="A0AAU9N0U6"/>
<feature type="region of interest" description="Disordered" evidence="1">
    <location>
        <begin position="156"/>
        <end position="219"/>
    </location>
</feature>
<gene>
    <name evidence="2" type="ORF">LVIROSA_LOCUS13582</name>
</gene>
<feature type="compositionally biased region" description="Low complexity" evidence="1">
    <location>
        <begin position="205"/>
        <end position="215"/>
    </location>
</feature>
<dbReference type="EMBL" id="CAKMRJ010002223">
    <property type="protein sequence ID" value="CAH1426508.1"/>
    <property type="molecule type" value="Genomic_DNA"/>
</dbReference>
<protein>
    <submittedName>
        <fullName evidence="2">Uncharacterized protein</fullName>
    </submittedName>
</protein>
<sequence length="436" mass="50824">MIGTGITFKYCVKIEYNNNNYNIQYENCRFAWGTYFWRYTSRMMRGMFKKIVEFRQFKEANPESKKIHKYTVPGFMLPFKIWILETFPEATKFYVRIPTELSRMRSWRSKTPLSWDNCHRIINVLVPNNVPIPVVANGTELMLPFYVRYVNRTLNHEESPPPQHSPVRNSPPVVASPPRRTMYKSDTCSIESATNASSSQHPEIDTTYTSSDTSTRVVKKKKISTKALVKRLLGVVAELSSKVDRVLHEKDEPNKRFVEEEEEEEEEEMINEEDEEPYYHDTQFDYGGLEEKVAPTPTHGEPSQDVGEHDTKIVTLIGRPQRKRAVAWYQRTPFTVMQSTAKLKKISKTRKKKIEESPKKTNEDIVNAESSDVSNHLLLDSIYSNSPMSFWKEWSVLSSKLITKHRLHILPLDMDFWSRLLSVTDKGWLLSSVTFF</sequence>
<keyword evidence="3" id="KW-1185">Reference proteome</keyword>